<dbReference type="AlphaFoldDB" id="A0A562KUL4"/>
<dbReference type="InterPro" id="IPR032710">
    <property type="entry name" value="NTF2-like_dom_sf"/>
</dbReference>
<dbReference type="Gene3D" id="3.10.450.50">
    <property type="match status" value="1"/>
</dbReference>
<dbReference type="Pfam" id="PF12680">
    <property type="entry name" value="SnoaL_2"/>
    <property type="match status" value="1"/>
</dbReference>
<dbReference type="Proteomes" id="UP000315167">
    <property type="component" value="Unassembled WGS sequence"/>
</dbReference>
<proteinExistence type="predicted"/>
<organism evidence="2 3">
    <name type="scientific">Luteimonas cucumeris</name>
    <dbReference type="NCBI Taxonomy" id="985012"/>
    <lineage>
        <taxon>Bacteria</taxon>
        <taxon>Pseudomonadati</taxon>
        <taxon>Pseudomonadota</taxon>
        <taxon>Gammaproteobacteria</taxon>
        <taxon>Lysobacterales</taxon>
        <taxon>Lysobacteraceae</taxon>
        <taxon>Luteimonas</taxon>
    </lineage>
</organism>
<dbReference type="RefSeq" id="WP_144900691.1">
    <property type="nucleotide sequence ID" value="NZ_VLKN01000013.1"/>
</dbReference>
<comment type="caution">
    <text evidence="2">The sequence shown here is derived from an EMBL/GenBank/DDBJ whole genome shotgun (WGS) entry which is preliminary data.</text>
</comment>
<keyword evidence="3" id="KW-1185">Reference proteome</keyword>
<evidence type="ECO:0000313" key="2">
    <source>
        <dbReference type="EMBL" id="TWH99120.1"/>
    </source>
</evidence>
<gene>
    <name evidence="2" type="ORF">IP90_03211</name>
</gene>
<keyword evidence="2" id="KW-0413">Isomerase</keyword>
<dbReference type="InterPro" id="IPR037401">
    <property type="entry name" value="SnoaL-like"/>
</dbReference>
<sequence>MKIDGTRRNDRATELVLAYYSAFNRSDWSAMLACLDEQVVHDLNQGPRETGRTQFEAFLQRMATCYREKLTDIVVMSSPDGQRAAAEYVVHGEYLADDSGLPKARGQKYQLPGGAFFEIRNGRIARVSNYYNLQEWLAQVDGGSTP</sequence>
<name>A0A562KUL4_9GAMM</name>
<dbReference type="InterPro" id="IPR011721">
    <property type="entry name" value="CHP02096"/>
</dbReference>
<dbReference type="NCBIfam" id="TIGR02096">
    <property type="entry name" value="ketosteroid isomerase-related protein"/>
    <property type="match status" value="1"/>
</dbReference>
<reference evidence="2 3" key="1">
    <citation type="journal article" date="2015" name="Stand. Genomic Sci.">
        <title>Genomic Encyclopedia of Bacterial and Archaeal Type Strains, Phase III: the genomes of soil and plant-associated and newly described type strains.</title>
        <authorList>
            <person name="Whitman W.B."/>
            <person name="Woyke T."/>
            <person name="Klenk H.P."/>
            <person name="Zhou Y."/>
            <person name="Lilburn T.G."/>
            <person name="Beck B.J."/>
            <person name="De Vos P."/>
            <person name="Vandamme P."/>
            <person name="Eisen J.A."/>
            <person name="Garrity G."/>
            <person name="Hugenholtz P."/>
            <person name="Kyrpides N.C."/>
        </authorList>
    </citation>
    <scope>NUCLEOTIDE SEQUENCE [LARGE SCALE GENOMIC DNA]</scope>
    <source>
        <strain evidence="2 3">CGMCC 1.10821</strain>
    </source>
</reference>
<dbReference type="OrthoDB" id="582835at2"/>
<accession>A0A562KUL4</accession>
<feature type="domain" description="SnoaL-like" evidence="1">
    <location>
        <begin position="16"/>
        <end position="127"/>
    </location>
</feature>
<dbReference type="SUPFAM" id="SSF54427">
    <property type="entry name" value="NTF2-like"/>
    <property type="match status" value="1"/>
</dbReference>
<dbReference type="EMBL" id="VLKN01000013">
    <property type="protein sequence ID" value="TWH99120.1"/>
    <property type="molecule type" value="Genomic_DNA"/>
</dbReference>
<evidence type="ECO:0000259" key="1">
    <source>
        <dbReference type="Pfam" id="PF12680"/>
    </source>
</evidence>
<dbReference type="GO" id="GO:0016853">
    <property type="term" value="F:isomerase activity"/>
    <property type="evidence" value="ECO:0007669"/>
    <property type="project" value="UniProtKB-KW"/>
</dbReference>
<evidence type="ECO:0000313" key="3">
    <source>
        <dbReference type="Proteomes" id="UP000315167"/>
    </source>
</evidence>
<protein>
    <submittedName>
        <fullName evidence="2">Steroid delta-isomerase-like uncharacterized protein</fullName>
    </submittedName>
</protein>